<protein>
    <submittedName>
        <fullName evidence="2">Tellurite resistance protein TerB</fullName>
    </submittedName>
</protein>
<comment type="caution">
    <text evidence="2">The sequence shown here is derived from an EMBL/GenBank/DDBJ whole genome shotgun (WGS) entry which is preliminary data.</text>
</comment>
<gene>
    <name evidence="2" type="ORF">ENSA7_07860</name>
</gene>
<evidence type="ECO:0000313" key="2">
    <source>
        <dbReference type="EMBL" id="PRQ09462.1"/>
    </source>
</evidence>
<dbReference type="CDD" id="cd07177">
    <property type="entry name" value="terB_like"/>
    <property type="match status" value="1"/>
</dbReference>
<dbReference type="Proteomes" id="UP000238823">
    <property type="component" value="Unassembled WGS sequence"/>
</dbReference>
<evidence type="ECO:0000259" key="1">
    <source>
        <dbReference type="Pfam" id="PF05099"/>
    </source>
</evidence>
<dbReference type="InterPro" id="IPR007791">
    <property type="entry name" value="DjlA_N"/>
</dbReference>
<reference evidence="2 3" key="1">
    <citation type="submission" date="2018-03" db="EMBL/GenBank/DDBJ databases">
        <title>Draft Genome Sequences of the Obligatory Marine Myxobacteria Enhygromyxa salina SWB007.</title>
        <authorList>
            <person name="Poehlein A."/>
            <person name="Moghaddam J.A."/>
            <person name="Harms H."/>
            <person name="Alanjari M."/>
            <person name="Koenig G.M."/>
            <person name="Daniel R."/>
            <person name="Schaeberle T.F."/>
        </authorList>
    </citation>
    <scope>NUCLEOTIDE SEQUENCE [LARGE SCALE GENOMIC DNA]</scope>
    <source>
        <strain evidence="2 3">SWB007</strain>
    </source>
</reference>
<name>A0A2S9YWN8_9BACT</name>
<accession>A0A2S9YWN8</accession>
<dbReference type="OrthoDB" id="5516975at2"/>
<feature type="domain" description="Co-chaperone DjlA N-terminal" evidence="1">
    <location>
        <begin position="9"/>
        <end position="116"/>
    </location>
</feature>
<proteinExistence type="predicted"/>
<dbReference type="RefSeq" id="WP_106087861.1">
    <property type="nucleotide sequence ID" value="NZ_PVNL01000020.1"/>
</dbReference>
<dbReference type="AlphaFoldDB" id="A0A2S9YWN8"/>
<evidence type="ECO:0000313" key="3">
    <source>
        <dbReference type="Proteomes" id="UP000238823"/>
    </source>
</evidence>
<organism evidence="2 3">
    <name type="scientific">Enhygromyxa salina</name>
    <dbReference type="NCBI Taxonomy" id="215803"/>
    <lineage>
        <taxon>Bacteria</taxon>
        <taxon>Pseudomonadati</taxon>
        <taxon>Myxococcota</taxon>
        <taxon>Polyangia</taxon>
        <taxon>Nannocystales</taxon>
        <taxon>Nannocystaceae</taxon>
        <taxon>Enhygromyxa</taxon>
    </lineage>
</organism>
<dbReference type="Pfam" id="PF05099">
    <property type="entry name" value="TerB"/>
    <property type="match status" value="1"/>
</dbReference>
<dbReference type="Gene3D" id="1.10.3680.10">
    <property type="entry name" value="TerB-like"/>
    <property type="match status" value="1"/>
</dbReference>
<sequence length="137" mass="14881">MQDHILTITDLLLGAAYADKRLEGNETAKIRSLLAKLLGSATFPAAVEARFKDFSPAAFDVEKAGAHLAGLDGDRRKVLEMIAAVSESDEEIDLSEDRYLRQAAEAMGLAAKDFRDLVVDFQEVDELEGILADTLGL</sequence>
<dbReference type="InterPro" id="IPR029024">
    <property type="entry name" value="TerB-like"/>
</dbReference>
<dbReference type="EMBL" id="PVNL01000020">
    <property type="protein sequence ID" value="PRQ09462.1"/>
    <property type="molecule type" value="Genomic_DNA"/>
</dbReference>
<dbReference type="SUPFAM" id="SSF158682">
    <property type="entry name" value="TerB-like"/>
    <property type="match status" value="1"/>
</dbReference>